<dbReference type="PROSITE" id="PS50835">
    <property type="entry name" value="IG_LIKE"/>
    <property type="match status" value="1"/>
</dbReference>
<evidence type="ECO:0000259" key="7">
    <source>
        <dbReference type="PROSITE" id="PS50835"/>
    </source>
</evidence>
<keyword evidence="6" id="KW-0732">Signal</keyword>
<feature type="chain" id="PRO_5034630911" description="Ig-like domain-containing protein" evidence="6">
    <location>
        <begin position="20"/>
        <end position="258"/>
    </location>
</feature>
<evidence type="ECO:0000256" key="4">
    <source>
        <dbReference type="ARBA" id="ARBA00023180"/>
    </source>
</evidence>
<proteinExistence type="predicted"/>
<dbReference type="GO" id="GO:0042613">
    <property type="term" value="C:MHC class II protein complex"/>
    <property type="evidence" value="ECO:0007669"/>
    <property type="project" value="InterPro"/>
</dbReference>
<dbReference type="InterPro" id="IPR011162">
    <property type="entry name" value="MHC_I/II-like_Ag-recog"/>
</dbReference>
<dbReference type="SUPFAM" id="SSF48726">
    <property type="entry name" value="Immunoglobulin"/>
    <property type="match status" value="1"/>
</dbReference>
<dbReference type="Gene3D" id="3.10.320.10">
    <property type="entry name" value="Class II Histocompatibility Antigen, M Beta Chain, Chain B, domain 1"/>
    <property type="match status" value="1"/>
</dbReference>
<accession>A0A8C5WF32</accession>
<dbReference type="Ensembl" id="ENSLLET00000034875.1">
    <property type="protein sequence ID" value="ENSLLEP00000033600.1"/>
    <property type="gene ID" value="ENSLLEG00000021209.1"/>
</dbReference>
<dbReference type="Gene3D" id="2.60.40.10">
    <property type="entry name" value="Immunoglobulins"/>
    <property type="match status" value="1"/>
</dbReference>
<comment type="subcellular location">
    <subcellularLocation>
        <location evidence="1">Membrane</location>
        <topology evidence="1">Single-pass type I membrane protein</topology>
    </subcellularLocation>
</comment>
<feature type="domain" description="Ig-like" evidence="7">
    <location>
        <begin position="117"/>
        <end position="204"/>
    </location>
</feature>
<evidence type="ECO:0000313" key="9">
    <source>
        <dbReference type="Proteomes" id="UP000694569"/>
    </source>
</evidence>
<dbReference type="GO" id="GO:0006955">
    <property type="term" value="P:immune response"/>
    <property type="evidence" value="ECO:0007669"/>
    <property type="project" value="InterPro"/>
</dbReference>
<reference evidence="8" key="1">
    <citation type="submission" date="2025-08" db="UniProtKB">
        <authorList>
            <consortium name="Ensembl"/>
        </authorList>
    </citation>
    <scope>IDENTIFICATION</scope>
</reference>
<keyword evidence="4" id="KW-0325">Glycoprotein</keyword>
<dbReference type="GeneTree" id="ENSGT00940000160381"/>
<feature type="transmembrane region" description="Helical" evidence="5">
    <location>
        <begin position="219"/>
        <end position="240"/>
    </location>
</feature>
<dbReference type="GO" id="GO:0019882">
    <property type="term" value="P:antigen processing and presentation"/>
    <property type="evidence" value="ECO:0007669"/>
    <property type="project" value="InterPro"/>
</dbReference>
<evidence type="ECO:0000313" key="8">
    <source>
        <dbReference type="Ensembl" id="ENSLLEP00000033600.1"/>
    </source>
</evidence>
<dbReference type="InterPro" id="IPR050160">
    <property type="entry name" value="MHC/Immunoglobulin"/>
</dbReference>
<dbReference type="SMART" id="SM00407">
    <property type="entry name" value="IGc1"/>
    <property type="match status" value="1"/>
</dbReference>
<evidence type="ECO:0000256" key="5">
    <source>
        <dbReference type="SAM" id="Phobius"/>
    </source>
</evidence>
<dbReference type="OrthoDB" id="10043043at2759"/>
<keyword evidence="3 5" id="KW-1133">Transmembrane helix</keyword>
<name>A0A8C5WF32_9ANUR</name>
<evidence type="ECO:0000256" key="6">
    <source>
        <dbReference type="SAM" id="SignalP"/>
    </source>
</evidence>
<dbReference type="PANTHER" id="PTHR19944">
    <property type="entry name" value="MHC CLASS II-RELATED"/>
    <property type="match status" value="1"/>
</dbReference>
<feature type="signal peptide" evidence="6">
    <location>
        <begin position="1"/>
        <end position="19"/>
    </location>
</feature>
<evidence type="ECO:0000256" key="1">
    <source>
        <dbReference type="ARBA" id="ARBA00004479"/>
    </source>
</evidence>
<dbReference type="Pfam" id="PF07654">
    <property type="entry name" value="C1-set"/>
    <property type="match status" value="1"/>
</dbReference>
<protein>
    <recommendedName>
        <fullName evidence="7">Ig-like domain-containing protein</fullName>
    </recommendedName>
</protein>
<dbReference type="PANTHER" id="PTHR19944:SF65">
    <property type="entry name" value="HLA CLASS II HISTOCOMPATIBILITY ANTIGEN, DM BETA CHAIN"/>
    <property type="match status" value="1"/>
</dbReference>
<dbReference type="InterPro" id="IPR013783">
    <property type="entry name" value="Ig-like_fold"/>
</dbReference>
<organism evidence="8 9">
    <name type="scientific">Leptobrachium leishanense</name>
    <name type="common">Leishan spiny toad</name>
    <dbReference type="NCBI Taxonomy" id="445787"/>
    <lineage>
        <taxon>Eukaryota</taxon>
        <taxon>Metazoa</taxon>
        <taxon>Chordata</taxon>
        <taxon>Craniata</taxon>
        <taxon>Vertebrata</taxon>
        <taxon>Euteleostomi</taxon>
        <taxon>Amphibia</taxon>
        <taxon>Batrachia</taxon>
        <taxon>Anura</taxon>
        <taxon>Pelobatoidea</taxon>
        <taxon>Megophryidae</taxon>
        <taxon>Leptobrachium</taxon>
    </lineage>
</organism>
<dbReference type="AlphaFoldDB" id="A0A8C5WF32"/>
<reference evidence="8" key="2">
    <citation type="submission" date="2025-09" db="UniProtKB">
        <authorList>
            <consortium name="Ensembl"/>
        </authorList>
    </citation>
    <scope>IDENTIFICATION</scope>
</reference>
<dbReference type="InterPro" id="IPR014745">
    <property type="entry name" value="MHC_II_a/b_N"/>
</dbReference>
<dbReference type="InterPro" id="IPR007110">
    <property type="entry name" value="Ig-like_dom"/>
</dbReference>
<dbReference type="InterPro" id="IPR003597">
    <property type="entry name" value="Ig_C1-set"/>
</dbReference>
<dbReference type="SUPFAM" id="SSF54452">
    <property type="entry name" value="MHC antigen-recognition domain"/>
    <property type="match status" value="1"/>
</dbReference>
<evidence type="ECO:0000256" key="3">
    <source>
        <dbReference type="ARBA" id="ARBA00022989"/>
    </source>
</evidence>
<evidence type="ECO:0000256" key="2">
    <source>
        <dbReference type="ARBA" id="ARBA00022692"/>
    </source>
</evidence>
<keyword evidence="2 5" id="KW-0812">Transmembrane</keyword>
<keyword evidence="5" id="KW-0472">Membrane</keyword>
<dbReference type="Proteomes" id="UP000694569">
    <property type="component" value="Unplaced"/>
</dbReference>
<sequence>MWGSLLVLIFTCLRCYITGFVLEGITQCGVREKVGDVSFNYQVNFNRLPIVKFSKDEGKFLPCDVDISEIKKAAEDICLTLNSGGKHMLEYMKKKEKTCNMQVMEYWESTVQRAVKPSMNVFLPDSFGSEPPTSSLVCHVWGFYPSDISVIWMKNGEILSNTTEAVPVGDWTYQVVAQQDVTDSSPDDEYTCAVRHPSLDHLMTSSWRQGWTRDEIIKISISSLIFISGLTFAISGYICWSNSRRNGHKKNTSFCRTP</sequence>
<dbReference type="InterPro" id="IPR036179">
    <property type="entry name" value="Ig-like_dom_sf"/>
</dbReference>
<keyword evidence="9" id="KW-1185">Reference proteome</keyword>